<evidence type="ECO:0000256" key="4">
    <source>
        <dbReference type="ARBA" id="ARBA00022840"/>
    </source>
</evidence>
<comment type="function">
    <text evidence="6">Ligates lysine onto the cytidine present at position 34 of the AUA codon-specific tRNA(Ile) that contains the anticodon CAU, in an ATP-dependent manner. Cytidine is converted to lysidine, thus changing the amino acid specificity of the tRNA from methionine to isoleucine.</text>
</comment>
<dbReference type="GO" id="GO:0009507">
    <property type="term" value="C:chloroplast"/>
    <property type="evidence" value="ECO:0007669"/>
    <property type="project" value="UniProtKB-SubCell"/>
</dbReference>
<keyword evidence="8" id="KW-0150">Chloroplast</keyword>
<dbReference type="SUPFAM" id="SSF82829">
    <property type="entry name" value="MesJ substrate recognition domain-like"/>
    <property type="match status" value="1"/>
</dbReference>
<evidence type="ECO:0000256" key="2">
    <source>
        <dbReference type="ARBA" id="ARBA00022694"/>
    </source>
</evidence>
<keyword evidence="3 6" id="KW-0547">Nucleotide-binding</keyword>
<dbReference type="InterPro" id="IPR011063">
    <property type="entry name" value="TilS/TtcA_N"/>
</dbReference>
<reference evidence="8" key="1">
    <citation type="journal article" date="2017" name="J. Phycol.">
        <title>Analysis of chloroplast genomes and a supermatrix inform reclassification of the Rhodomelaceae (Rhodophyta).</title>
        <authorList>
            <person name="Diaz-Tapia P."/>
            <person name="Maggs C.A."/>
            <person name="West J.A."/>
            <person name="Verbruggen H."/>
        </authorList>
    </citation>
    <scope>NUCLEOTIDE SEQUENCE</scope>
    <source>
        <strain evidence="8">PD949</strain>
    </source>
</reference>
<evidence type="ECO:0000256" key="5">
    <source>
        <dbReference type="ARBA" id="ARBA00048539"/>
    </source>
</evidence>
<dbReference type="HAMAP" id="MF_01161">
    <property type="entry name" value="tRNA_Ile_lys_synt"/>
    <property type="match status" value="1"/>
</dbReference>
<dbReference type="InterPro" id="IPR014729">
    <property type="entry name" value="Rossmann-like_a/b/a_fold"/>
</dbReference>
<evidence type="ECO:0000256" key="3">
    <source>
        <dbReference type="ARBA" id="ARBA00022741"/>
    </source>
</evidence>
<dbReference type="Pfam" id="PF01171">
    <property type="entry name" value="ATP_bind_3"/>
    <property type="match status" value="1"/>
</dbReference>
<keyword evidence="1 6" id="KW-0436">Ligase</keyword>
<dbReference type="GO" id="GO:0006400">
    <property type="term" value="P:tRNA modification"/>
    <property type="evidence" value="ECO:0007669"/>
    <property type="project" value="UniProtKB-UniRule"/>
</dbReference>
<dbReference type="SUPFAM" id="SSF52402">
    <property type="entry name" value="Adenine nucleotide alpha hydrolases-like"/>
    <property type="match status" value="1"/>
</dbReference>
<dbReference type="GeneID" id="33359003"/>
<dbReference type="NCBIfam" id="TIGR02432">
    <property type="entry name" value="lysidine_TilS_N"/>
    <property type="match status" value="1"/>
</dbReference>
<name>A0A1Z1MIN9_9FLOR</name>
<dbReference type="RefSeq" id="YP_009396754.1">
    <property type="nucleotide sequence ID" value="NC_035284.1"/>
</dbReference>
<evidence type="ECO:0000259" key="7">
    <source>
        <dbReference type="Pfam" id="PF01171"/>
    </source>
</evidence>
<comment type="similarity">
    <text evidence="6">Belongs to the tRNA(Ile)-lysidine synthase family.</text>
</comment>
<keyword evidence="2 6" id="KW-0819">tRNA processing</keyword>
<evidence type="ECO:0000256" key="1">
    <source>
        <dbReference type="ARBA" id="ARBA00022598"/>
    </source>
</evidence>
<dbReference type="CDD" id="cd01992">
    <property type="entry name" value="TilS_N"/>
    <property type="match status" value="1"/>
</dbReference>
<dbReference type="AlphaFoldDB" id="A0A1Z1MIN9"/>
<dbReference type="EMBL" id="MF101440">
    <property type="protein sequence ID" value="ARW65940.1"/>
    <property type="molecule type" value="Genomic_DNA"/>
</dbReference>
<evidence type="ECO:0000313" key="8">
    <source>
        <dbReference type="EMBL" id="ARW65940.1"/>
    </source>
</evidence>
<dbReference type="Gene3D" id="1.20.59.20">
    <property type="match status" value="1"/>
</dbReference>
<keyword evidence="4 6" id="KW-0067">ATP-binding</keyword>
<organism evidence="8">
    <name type="scientific">Ophidocladus simpliciusculus</name>
    <dbReference type="NCBI Taxonomy" id="1261574"/>
    <lineage>
        <taxon>Eukaryota</taxon>
        <taxon>Rhodophyta</taxon>
        <taxon>Florideophyceae</taxon>
        <taxon>Rhodymeniophycidae</taxon>
        <taxon>Ceramiales</taxon>
        <taxon>Rhodomelaceae</taxon>
        <taxon>Herposiphonieae</taxon>
        <taxon>Ophidocladus</taxon>
    </lineage>
</organism>
<dbReference type="GO" id="GO:0005524">
    <property type="term" value="F:ATP binding"/>
    <property type="evidence" value="ECO:0007669"/>
    <property type="project" value="UniProtKB-UniRule"/>
</dbReference>
<dbReference type="Gene3D" id="3.40.50.620">
    <property type="entry name" value="HUPs"/>
    <property type="match status" value="1"/>
</dbReference>
<feature type="binding site" evidence="6">
    <location>
        <begin position="19"/>
        <end position="24"/>
    </location>
    <ligand>
        <name>ATP</name>
        <dbReference type="ChEBI" id="CHEBI:30616"/>
    </ligand>
</feature>
<protein>
    <recommendedName>
        <fullName evidence="6">tRNA(Ile)-lysidine synthase, chloroplastic</fullName>
        <ecNumber evidence="6">6.3.4.19</ecNumber>
    </recommendedName>
    <alternativeName>
        <fullName evidence="6">tRNA(Ile)-2-lysyl-cytidine synthase</fullName>
    </alternativeName>
    <alternativeName>
        <fullName evidence="6">tRNA(Ile)-lysidine synthetase</fullName>
    </alternativeName>
</protein>
<comment type="domain">
    <text evidence="6">The N-terminal region contains the highly conserved SGGXDS motif, predicted to be a P-loop motif involved in ATP binding.</text>
</comment>
<dbReference type="GO" id="GO:0032267">
    <property type="term" value="F:tRNA(Ile)-lysidine synthase activity"/>
    <property type="evidence" value="ECO:0007669"/>
    <property type="project" value="UniProtKB-EC"/>
</dbReference>
<evidence type="ECO:0000256" key="6">
    <source>
        <dbReference type="HAMAP-Rule" id="MF_01161"/>
    </source>
</evidence>
<accession>A0A1Z1MIN9</accession>
<dbReference type="InterPro" id="IPR012094">
    <property type="entry name" value="tRNA_Ile_lys_synt"/>
</dbReference>
<dbReference type="PANTHER" id="PTHR43033:SF1">
    <property type="entry name" value="TRNA(ILE)-LYSIDINE SYNTHASE-RELATED"/>
    <property type="match status" value="1"/>
</dbReference>
<geneLocation type="chloroplast" evidence="8"/>
<dbReference type="InterPro" id="IPR012795">
    <property type="entry name" value="tRNA_Ile_lys_synt_N"/>
</dbReference>
<feature type="domain" description="tRNA(Ile)-lysidine/2-thiocytidine synthase N-terminal" evidence="7">
    <location>
        <begin position="14"/>
        <end position="194"/>
    </location>
</feature>
<proteinExistence type="inferred from homology"/>
<comment type="catalytic activity">
    <reaction evidence="5 6">
        <text>cytidine(34) in tRNA(Ile2) + L-lysine + ATP = lysidine(34) in tRNA(Ile2) + AMP + diphosphate + H(+)</text>
        <dbReference type="Rhea" id="RHEA:43744"/>
        <dbReference type="Rhea" id="RHEA-COMP:10625"/>
        <dbReference type="Rhea" id="RHEA-COMP:10670"/>
        <dbReference type="ChEBI" id="CHEBI:15378"/>
        <dbReference type="ChEBI" id="CHEBI:30616"/>
        <dbReference type="ChEBI" id="CHEBI:32551"/>
        <dbReference type="ChEBI" id="CHEBI:33019"/>
        <dbReference type="ChEBI" id="CHEBI:82748"/>
        <dbReference type="ChEBI" id="CHEBI:83665"/>
        <dbReference type="ChEBI" id="CHEBI:456215"/>
        <dbReference type="EC" id="6.3.4.19"/>
    </reaction>
</comment>
<dbReference type="PANTHER" id="PTHR43033">
    <property type="entry name" value="TRNA(ILE)-LYSIDINE SYNTHASE-RELATED"/>
    <property type="match status" value="1"/>
</dbReference>
<gene>
    <name evidence="6 8" type="primary">tilS</name>
</gene>
<dbReference type="EC" id="6.3.4.19" evidence="6"/>
<sequence length="314" mass="38090">MITNLDQSKLVRSILIAISGGQDSVYLIKLIENIRKNFISGESIKIMYIYIDHQWRYDSYEQIKHMTNYIKSIKQKISIYQIKDKIISEHRCRINRYHTIFYHAKQHKYEAIITAHTQTDKIETFLQNLIRGCGIEGATSLTRQGKFNKNIYFFRPLIGTTREHILWSCKKFCLPIWSDTTNYIYKIPRNRIRLELIPYIKKYFHITFEKNIIYLLANYSNDNEYIKQNTIRIYLTIINKKYISINRKEIKKHNLAIQFRIIQLFCFHNFLIYLDYKKLIKVIKSINKNLYTKIQQNIFIFHIYKNWIYVTLKH</sequence>
<comment type="subcellular location">
    <subcellularLocation>
        <location evidence="6">Plastid</location>
        <location evidence="6">Chloroplast</location>
    </subcellularLocation>
</comment>
<keyword evidence="8" id="KW-0934">Plastid</keyword>